<protein>
    <recommendedName>
        <fullName evidence="2">Peptidase M13 N-terminal domain-containing protein</fullName>
    </recommendedName>
</protein>
<gene>
    <name evidence="3" type="ORF">KIN20_000519</name>
</gene>
<reference evidence="3" key="1">
    <citation type="submission" date="2021-06" db="EMBL/GenBank/DDBJ databases">
        <title>Parelaphostrongylus tenuis whole genome reference sequence.</title>
        <authorList>
            <person name="Garwood T.J."/>
            <person name="Larsen P.A."/>
            <person name="Fountain-Jones N.M."/>
            <person name="Garbe J.R."/>
            <person name="Macchietto M.G."/>
            <person name="Kania S.A."/>
            <person name="Gerhold R.W."/>
            <person name="Richards J.E."/>
            <person name="Wolf T.M."/>
        </authorList>
    </citation>
    <scope>NUCLEOTIDE SEQUENCE</scope>
    <source>
        <strain evidence="3">MNPRO001-30</strain>
        <tissue evidence="3">Meninges</tissue>
    </source>
</reference>
<evidence type="ECO:0000313" key="3">
    <source>
        <dbReference type="EMBL" id="KAJ1345890.1"/>
    </source>
</evidence>
<dbReference type="CDD" id="cd08662">
    <property type="entry name" value="M13"/>
    <property type="match status" value="1"/>
</dbReference>
<sequence length="412" mass="48616">MIDLLRNSEYCFDTDVFHGEHFSAIFESTEASPSKSVSALKAMYRKCMDKDELNRIGARKLLETIRFDQGDLGLGDYTQDYYLDREKHGKKIAAYRQFLISKVKLFHHDASLPINERKIAIDVDEIIEHETELAKILVPEEDRRNFTKMYNLRRFSDMLTLMPLVDWARYFHFVAPFALNNYLANNPEILITEIDYMRRVSELIKSTDPRIITNYAYLRYSSSWGGELGERYEDISQEFLRAMFGREEKPPRWKDCTTETMHRMKYATGALYVKKAFNEASKNVTLEMINDLQDAFLSMMTENDWMDESTKVTAIDKARHILRQIGYPDFILDDEKLDDYYKGLRVKEWDSYSQMVDKVARWNNEFQFKRLMKPVDRNEFDFNPAIVNAYYSFMSNSISEQAQAIPTSFYNS</sequence>
<dbReference type="PROSITE" id="PS51885">
    <property type="entry name" value="NEPRILYSIN"/>
    <property type="match status" value="1"/>
</dbReference>
<dbReference type="EMBL" id="JAHQIW010000080">
    <property type="protein sequence ID" value="KAJ1345890.1"/>
    <property type="molecule type" value="Genomic_DNA"/>
</dbReference>
<comment type="similarity">
    <text evidence="1">Belongs to the peptidase M13 family.</text>
</comment>
<dbReference type="InterPro" id="IPR008753">
    <property type="entry name" value="Peptidase_M13_N"/>
</dbReference>
<dbReference type="GO" id="GO:0016485">
    <property type="term" value="P:protein processing"/>
    <property type="evidence" value="ECO:0007669"/>
    <property type="project" value="TreeGrafter"/>
</dbReference>
<feature type="domain" description="Peptidase M13 N-terminal" evidence="2">
    <location>
        <begin position="64"/>
        <end position="328"/>
    </location>
</feature>
<dbReference type="GO" id="GO:0005886">
    <property type="term" value="C:plasma membrane"/>
    <property type="evidence" value="ECO:0007669"/>
    <property type="project" value="TreeGrafter"/>
</dbReference>
<keyword evidence="4" id="KW-1185">Reference proteome</keyword>
<dbReference type="Proteomes" id="UP001196413">
    <property type="component" value="Unassembled WGS sequence"/>
</dbReference>
<evidence type="ECO:0000256" key="1">
    <source>
        <dbReference type="ARBA" id="ARBA00007357"/>
    </source>
</evidence>
<evidence type="ECO:0000259" key="2">
    <source>
        <dbReference type="Pfam" id="PF05649"/>
    </source>
</evidence>
<dbReference type="PANTHER" id="PTHR11733:SF237">
    <property type="entry name" value="NEPRILYSIN-LIKE 4"/>
    <property type="match status" value="1"/>
</dbReference>
<dbReference type="AlphaFoldDB" id="A0AAD5LUV1"/>
<organism evidence="3 4">
    <name type="scientific">Parelaphostrongylus tenuis</name>
    <name type="common">Meningeal worm</name>
    <dbReference type="NCBI Taxonomy" id="148309"/>
    <lineage>
        <taxon>Eukaryota</taxon>
        <taxon>Metazoa</taxon>
        <taxon>Ecdysozoa</taxon>
        <taxon>Nematoda</taxon>
        <taxon>Chromadorea</taxon>
        <taxon>Rhabditida</taxon>
        <taxon>Rhabditina</taxon>
        <taxon>Rhabditomorpha</taxon>
        <taxon>Strongyloidea</taxon>
        <taxon>Metastrongylidae</taxon>
        <taxon>Parelaphostrongylus</taxon>
    </lineage>
</organism>
<dbReference type="Gene3D" id="1.10.1380.10">
    <property type="entry name" value="Neutral endopeptidase , domain2"/>
    <property type="match status" value="2"/>
</dbReference>
<dbReference type="InterPro" id="IPR000718">
    <property type="entry name" value="Peptidase_M13"/>
</dbReference>
<dbReference type="GO" id="GO:0004222">
    <property type="term" value="F:metalloendopeptidase activity"/>
    <property type="evidence" value="ECO:0007669"/>
    <property type="project" value="InterPro"/>
</dbReference>
<dbReference type="Pfam" id="PF05649">
    <property type="entry name" value="Peptidase_M13_N"/>
    <property type="match status" value="1"/>
</dbReference>
<dbReference type="SUPFAM" id="SSF55486">
    <property type="entry name" value="Metalloproteases ('zincins'), catalytic domain"/>
    <property type="match status" value="1"/>
</dbReference>
<evidence type="ECO:0000313" key="4">
    <source>
        <dbReference type="Proteomes" id="UP001196413"/>
    </source>
</evidence>
<accession>A0AAD5LUV1</accession>
<name>A0AAD5LUV1_PARTN</name>
<dbReference type="PANTHER" id="PTHR11733">
    <property type="entry name" value="ZINC METALLOPROTEASE FAMILY M13 NEPRILYSIN-RELATED"/>
    <property type="match status" value="1"/>
</dbReference>
<proteinExistence type="inferred from homology"/>
<dbReference type="InterPro" id="IPR042089">
    <property type="entry name" value="Peptidase_M13_dom_2"/>
</dbReference>
<comment type="caution">
    <text evidence="3">The sequence shown here is derived from an EMBL/GenBank/DDBJ whole genome shotgun (WGS) entry which is preliminary data.</text>
</comment>